<dbReference type="GO" id="GO:0005886">
    <property type="term" value="C:plasma membrane"/>
    <property type="evidence" value="ECO:0007669"/>
    <property type="project" value="TreeGrafter"/>
</dbReference>
<comment type="subcellular location">
    <subcellularLocation>
        <location evidence="1">Membrane</location>
        <topology evidence="1">Multi-pass membrane protein</topology>
    </subcellularLocation>
</comment>
<protein>
    <submittedName>
        <fullName evidence="7">CRE-AQP-5 protein</fullName>
    </submittedName>
</protein>
<proteinExistence type="inferred from homology"/>
<dbReference type="HOGENOM" id="CLU_020019_3_5_1"/>
<dbReference type="STRING" id="31234.E3MQT0"/>
<dbReference type="FunCoup" id="E3MQT0">
    <property type="interactions" value="18"/>
</dbReference>
<dbReference type="GO" id="GO:0015250">
    <property type="term" value="F:water channel activity"/>
    <property type="evidence" value="ECO:0007669"/>
    <property type="project" value="TreeGrafter"/>
</dbReference>
<dbReference type="CTD" id="9799789"/>
<sequence>MKKSSQTGTQTYNSHVTGTPFCSFFLLVLLSSGGNSTLIIKPKSRKQVLFILLFFFIFSRMPLPPQNNDVPIGHRRKSFISSIQGAMSNNNQKAELIPKPYTLISRCYAEFLGTFIFIFSGTMQANVYDISQPVGLTHAALTHGLATIVVIAVFGKISGGHFNPVVSWAMVLCRRLPPLALPFYMAAQFFGGFCGNLLSACLQRKRDFLNWENYSNIGYALPQNALEYGYDKVHNTTYQKTILLTTQLAATSSGITHLGANHAWWEGLMSETITTYFFVTVILMMVVDTKEPREATPLIIGMMVIVNIFATASITGTAMNPVRALSPNVVAEIVLSSSSLPAKFWTYHYIYWAGPFLGSTIAVIGYKLLLSQDDRLIP</sequence>
<keyword evidence="2 5" id="KW-0812">Transmembrane</keyword>
<keyword evidence="3 6" id="KW-1133">Transmembrane helix</keyword>
<dbReference type="GeneID" id="9799789"/>
<dbReference type="AlphaFoldDB" id="E3MQT0"/>
<dbReference type="eggNOG" id="KOG0223">
    <property type="taxonomic scope" value="Eukaryota"/>
</dbReference>
<evidence type="ECO:0000256" key="3">
    <source>
        <dbReference type="ARBA" id="ARBA00022989"/>
    </source>
</evidence>
<dbReference type="PANTHER" id="PTHR45665">
    <property type="entry name" value="AQUAPORIN-8"/>
    <property type="match status" value="1"/>
</dbReference>
<feature type="transmembrane region" description="Helical" evidence="6">
    <location>
        <begin position="349"/>
        <end position="369"/>
    </location>
</feature>
<evidence type="ECO:0000256" key="2">
    <source>
        <dbReference type="ARBA" id="ARBA00022692"/>
    </source>
</evidence>
<dbReference type="OrthoDB" id="3222at2759"/>
<feature type="transmembrane region" description="Helical" evidence="6">
    <location>
        <begin position="298"/>
        <end position="319"/>
    </location>
</feature>
<dbReference type="Gene3D" id="1.20.1080.10">
    <property type="entry name" value="Glycerol uptake facilitator protein"/>
    <property type="match status" value="1"/>
</dbReference>
<dbReference type="InParanoid" id="E3MQT0"/>
<evidence type="ECO:0000313" key="8">
    <source>
        <dbReference type="Proteomes" id="UP000008281"/>
    </source>
</evidence>
<name>E3MQT0_CAERE</name>
<evidence type="ECO:0000256" key="1">
    <source>
        <dbReference type="ARBA" id="ARBA00004141"/>
    </source>
</evidence>
<evidence type="ECO:0000313" key="7">
    <source>
        <dbReference type="EMBL" id="EFP07082.1"/>
    </source>
</evidence>
<dbReference type="OMA" id="GTMQANV"/>
<organism evidence="8">
    <name type="scientific">Caenorhabditis remanei</name>
    <name type="common">Caenorhabditis vulgaris</name>
    <dbReference type="NCBI Taxonomy" id="31234"/>
    <lineage>
        <taxon>Eukaryota</taxon>
        <taxon>Metazoa</taxon>
        <taxon>Ecdysozoa</taxon>
        <taxon>Nematoda</taxon>
        <taxon>Chromadorea</taxon>
        <taxon>Rhabditida</taxon>
        <taxon>Rhabditina</taxon>
        <taxon>Rhabditomorpha</taxon>
        <taxon>Rhabditoidea</taxon>
        <taxon>Rhabditidae</taxon>
        <taxon>Peloderinae</taxon>
        <taxon>Caenorhabditis</taxon>
    </lineage>
</organism>
<feature type="transmembrane region" description="Helical" evidence="6">
    <location>
        <begin position="108"/>
        <end position="128"/>
    </location>
</feature>
<keyword evidence="4 6" id="KW-0472">Membrane</keyword>
<dbReference type="InterPro" id="IPR023271">
    <property type="entry name" value="Aquaporin-like"/>
</dbReference>
<dbReference type="PANTHER" id="PTHR45665:SF12">
    <property type="entry name" value="AQUAPORIN OR AQUAGLYCEROPORIN RELATED"/>
    <property type="match status" value="1"/>
</dbReference>
<feature type="transmembrane region" description="Helical" evidence="6">
    <location>
        <begin position="47"/>
        <end position="63"/>
    </location>
</feature>
<dbReference type="SUPFAM" id="SSF81338">
    <property type="entry name" value="Aquaporin-like"/>
    <property type="match status" value="1"/>
</dbReference>
<feature type="transmembrane region" description="Helical" evidence="6">
    <location>
        <begin position="140"/>
        <end position="159"/>
    </location>
</feature>
<feature type="transmembrane region" description="Helical" evidence="6">
    <location>
        <begin position="179"/>
        <end position="198"/>
    </location>
</feature>
<dbReference type="RefSeq" id="XP_003101483.2">
    <property type="nucleotide sequence ID" value="XM_003101435.2"/>
</dbReference>
<dbReference type="EMBL" id="DS268467">
    <property type="protein sequence ID" value="EFP07082.1"/>
    <property type="molecule type" value="Genomic_DNA"/>
</dbReference>
<evidence type="ECO:0000256" key="5">
    <source>
        <dbReference type="RuleBase" id="RU000477"/>
    </source>
</evidence>
<evidence type="ECO:0000256" key="6">
    <source>
        <dbReference type="SAM" id="Phobius"/>
    </source>
</evidence>
<dbReference type="GO" id="GO:0009986">
    <property type="term" value="C:cell surface"/>
    <property type="evidence" value="ECO:0007669"/>
    <property type="project" value="EnsemblMetazoa"/>
</dbReference>
<dbReference type="Proteomes" id="UP000008281">
    <property type="component" value="Unassembled WGS sequence"/>
</dbReference>
<dbReference type="Pfam" id="PF00230">
    <property type="entry name" value="MIP"/>
    <property type="match status" value="1"/>
</dbReference>
<dbReference type="PRINTS" id="PR00783">
    <property type="entry name" value="MINTRINSICP"/>
</dbReference>
<dbReference type="InterPro" id="IPR000425">
    <property type="entry name" value="MIP"/>
</dbReference>
<reference evidence="7" key="1">
    <citation type="submission" date="2007-07" db="EMBL/GenBank/DDBJ databases">
        <title>PCAP assembly of the Caenorhabditis remanei genome.</title>
        <authorList>
            <consortium name="The Caenorhabditis remanei Sequencing Consortium"/>
            <person name="Wilson R.K."/>
        </authorList>
    </citation>
    <scope>NUCLEOTIDE SEQUENCE [LARGE SCALE GENOMIC DNA]</scope>
    <source>
        <strain evidence="7">PB4641</strain>
    </source>
</reference>
<accession>E3MQT0</accession>
<comment type="similarity">
    <text evidence="5">Belongs to the MIP/aquaporin (TC 1.A.8) family.</text>
</comment>
<evidence type="ECO:0000256" key="4">
    <source>
        <dbReference type="ARBA" id="ARBA00023136"/>
    </source>
</evidence>
<dbReference type="InterPro" id="IPR034294">
    <property type="entry name" value="Aquaporin_transptr"/>
</dbReference>
<feature type="transmembrane region" description="Helical" evidence="6">
    <location>
        <begin position="20"/>
        <end position="40"/>
    </location>
</feature>
<gene>
    <name evidence="7" type="primary">Cre-aqp-5</name>
    <name evidence="7" type="ORF">CRE_12837</name>
</gene>
<dbReference type="KEGG" id="crq:GCK72_016416"/>
<keyword evidence="8" id="KW-1185">Reference proteome</keyword>
<keyword evidence="5" id="KW-0813">Transport</keyword>